<gene>
    <name evidence="1" type="ORF">SAMN05421630_10121</name>
</gene>
<dbReference type="AlphaFoldDB" id="A0A222VM47"/>
<reference evidence="1 2" key="1">
    <citation type="submission" date="2016-10" db="EMBL/GenBank/DDBJ databases">
        <authorList>
            <person name="de Groot N.N."/>
        </authorList>
    </citation>
    <scope>NUCLEOTIDE SEQUENCE [LARGE SCALE GENOMIC DNA]</scope>
    <source>
        <strain evidence="1 2">CGMCC 4.5506</strain>
    </source>
</reference>
<dbReference type="RefSeq" id="WP_091794675.1">
    <property type="nucleotide sequence ID" value="NZ_CP016353.1"/>
</dbReference>
<evidence type="ECO:0000313" key="1">
    <source>
        <dbReference type="EMBL" id="SDC00455.1"/>
    </source>
</evidence>
<dbReference type="OrthoDB" id="3626248at2"/>
<proteinExistence type="predicted"/>
<protein>
    <submittedName>
        <fullName evidence="1">Uncharacterized protein</fullName>
    </submittedName>
</protein>
<evidence type="ECO:0000313" key="2">
    <source>
        <dbReference type="Proteomes" id="UP000199494"/>
    </source>
</evidence>
<keyword evidence="2" id="KW-1185">Reference proteome</keyword>
<dbReference type="Proteomes" id="UP000199494">
    <property type="component" value="Unassembled WGS sequence"/>
</dbReference>
<sequence length="127" mass="13541">MTTPGAQSSAPPPAALAAVAEEALRALFRRVAGAVDVESVEDTDELHAVLGSLTLVVEHLARCLPELSDWMEQQLWSGRLGSPDCFEDVTKSTFEVSAALARANRLSTQLSRELRLAQTATGDPAPQ</sequence>
<name>A0A222VM47_9PSEU</name>
<organism evidence="1 2">
    <name type="scientific">Prauserella marina</name>
    <dbReference type="NCBI Taxonomy" id="530584"/>
    <lineage>
        <taxon>Bacteria</taxon>
        <taxon>Bacillati</taxon>
        <taxon>Actinomycetota</taxon>
        <taxon>Actinomycetes</taxon>
        <taxon>Pseudonocardiales</taxon>
        <taxon>Pseudonocardiaceae</taxon>
        <taxon>Prauserella</taxon>
    </lineage>
</organism>
<dbReference type="EMBL" id="FMZE01000001">
    <property type="protein sequence ID" value="SDC00455.1"/>
    <property type="molecule type" value="Genomic_DNA"/>
</dbReference>
<dbReference type="KEGG" id="pmad:BAY61_08315"/>
<accession>A0A222VM47</accession>